<keyword evidence="1" id="KW-0378">Hydrolase</keyword>
<dbReference type="SUPFAM" id="SSF52540">
    <property type="entry name" value="P-loop containing nucleoside triphosphate hydrolases"/>
    <property type="match status" value="1"/>
</dbReference>
<dbReference type="PANTHER" id="PTHR47642">
    <property type="entry name" value="ATP-DEPENDENT DNA HELICASE"/>
    <property type="match status" value="1"/>
</dbReference>
<dbReference type="GO" id="GO:0000723">
    <property type="term" value="P:telomere maintenance"/>
    <property type="evidence" value="ECO:0007669"/>
    <property type="project" value="InterPro"/>
</dbReference>
<reference evidence="3" key="2">
    <citation type="journal article" date="2023" name="IMA Fungus">
        <title>Comparative genomic study of the Penicillium genus elucidates a diverse pangenome and 15 lateral gene transfer events.</title>
        <authorList>
            <person name="Petersen C."/>
            <person name="Sorensen T."/>
            <person name="Nielsen M.R."/>
            <person name="Sondergaard T.E."/>
            <person name="Sorensen J.L."/>
            <person name="Fitzpatrick D.A."/>
            <person name="Frisvad J.C."/>
            <person name="Nielsen K.L."/>
        </authorList>
    </citation>
    <scope>NUCLEOTIDE SEQUENCE</scope>
    <source>
        <strain evidence="3">IBT 35675</strain>
    </source>
</reference>
<proteinExistence type="inferred from homology"/>
<feature type="domain" description="DNA helicase Pif1-like DEAD-box helicase" evidence="2">
    <location>
        <begin position="108"/>
        <end position="281"/>
    </location>
</feature>
<dbReference type="InterPro" id="IPR027417">
    <property type="entry name" value="P-loop_NTPase"/>
</dbReference>
<protein>
    <recommendedName>
        <fullName evidence="1">ATP-dependent DNA helicase</fullName>
        <ecNumber evidence="1">5.6.2.3</ecNumber>
    </recommendedName>
</protein>
<dbReference type="GO" id="GO:0005524">
    <property type="term" value="F:ATP binding"/>
    <property type="evidence" value="ECO:0007669"/>
    <property type="project" value="UniProtKB-KW"/>
</dbReference>
<keyword evidence="1" id="KW-0347">Helicase</keyword>
<dbReference type="Pfam" id="PF05970">
    <property type="entry name" value="PIF1"/>
    <property type="match status" value="1"/>
</dbReference>
<keyword evidence="1" id="KW-0234">DNA repair</keyword>
<dbReference type="EMBL" id="JAPZBR010000001">
    <property type="protein sequence ID" value="KAJ5367847.1"/>
    <property type="molecule type" value="Genomic_DNA"/>
</dbReference>
<dbReference type="InterPro" id="IPR051055">
    <property type="entry name" value="PIF1_helicase"/>
</dbReference>
<keyword evidence="1" id="KW-0547">Nucleotide-binding</keyword>
<keyword evidence="1" id="KW-0067">ATP-binding</keyword>
<keyword evidence="4" id="KW-1185">Reference proteome</keyword>
<keyword evidence="1" id="KW-0227">DNA damage</keyword>
<sequence length="431" mass="46663">MQTGFQNMTNTSGQDLQAEAPFSLSSNLDDFNIGLTDGALLPSLADSSSLNNAYNHRASIAENPTASSIIAAIGNDVPLNEKQRLVVKKVMSDLLICAGNPYDSSLREQSLLYVGGEGGVGKSQIIKAIVAAIDLICRREEVIIMAPTGAAADAIGGSTYHNSLGISLNRYRRAGVSSQVRRLWSRKTVMIIDEISMVDLAALSIINTHCKAARSLDRSSSDLFGGLPIVISMGDFHQFPPVQGQPLWRIPRNETEEDGKLIWAQFKHVVILDEQMRQAEDVSYRCLLSRARSGTLTSDDLATLNSKAISSLADPRLQLPPAVVKLKSLRHVINRLQIERFARANHQKIFVFPALHTRTRSSSPADFRLRADDLLGLPEQGAKVPFPGLILYTLSMPAMVLTNICTPAGLVNGAMGLAVAVVVDPEGKTPT</sequence>
<evidence type="ECO:0000313" key="3">
    <source>
        <dbReference type="EMBL" id="KAJ5367847.1"/>
    </source>
</evidence>
<accession>A0A9W9RX08</accession>
<dbReference type="Proteomes" id="UP001148299">
    <property type="component" value="Unassembled WGS sequence"/>
</dbReference>
<dbReference type="GO" id="GO:0043139">
    <property type="term" value="F:5'-3' DNA helicase activity"/>
    <property type="evidence" value="ECO:0007669"/>
    <property type="project" value="UniProtKB-EC"/>
</dbReference>
<comment type="caution">
    <text evidence="3">The sequence shown here is derived from an EMBL/GenBank/DDBJ whole genome shotgun (WGS) entry which is preliminary data.</text>
</comment>
<dbReference type="PANTHER" id="PTHR47642:SF5">
    <property type="entry name" value="ATP-DEPENDENT DNA HELICASE"/>
    <property type="match status" value="1"/>
</dbReference>
<evidence type="ECO:0000313" key="4">
    <source>
        <dbReference type="Proteomes" id="UP001148299"/>
    </source>
</evidence>
<keyword evidence="1" id="KW-0233">DNA recombination</keyword>
<dbReference type="AlphaFoldDB" id="A0A9W9RX08"/>
<gene>
    <name evidence="3" type="ORF">N7541_001788</name>
</gene>
<dbReference type="GO" id="GO:0016787">
    <property type="term" value="F:hydrolase activity"/>
    <property type="evidence" value="ECO:0007669"/>
    <property type="project" value="UniProtKB-KW"/>
</dbReference>
<comment type="catalytic activity">
    <reaction evidence="1">
        <text>ATP + H2O = ADP + phosphate + H(+)</text>
        <dbReference type="Rhea" id="RHEA:13065"/>
        <dbReference type="ChEBI" id="CHEBI:15377"/>
        <dbReference type="ChEBI" id="CHEBI:15378"/>
        <dbReference type="ChEBI" id="CHEBI:30616"/>
        <dbReference type="ChEBI" id="CHEBI:43474"/>
        <dbReference type="ChEBI" id="CHEBI:456216"/>
        <dbReference type="EC" id="5.6.2.3"/>
    </reaction>
</comment>
<dbReference type="GO" id="GO:0006310">
    <property type="term" value="P:DNA recombination"/>
    <property type="evidence" value="ECO:0007669"/>
    <property type="project" value="UniProtKB-KW"/>
</dbReference>
<organism evidence="3 4">
    <name type="scientific">Penicillium brevicompactum</name>
    <dbReference type="NCBI Taxonomy" id="5074"/>
    <lineage>
        <taxon>Eukaryota</taxon>
        <taxon>Fungi</taxon>
        <taxon>Dikarya</taxon>
        <taxon>Ascomycota</taxon>
        <taxon>Pezizomycotina</taxon>
        <taxon>Eurotiomycetes</taxon>
        <taxon>Eurotiomycetidae</taxon>
        <taxon>Eurotiales</taxon>
        <taxon>Aspergillaceae</taxon>
        <taxon>Penicillium</taxon>
    </lineage>
</organism>
<dbReference type="InterPro" id="IPR010285">
    <property type="entry name" value="DNA_helicase_pif1-like_DEAD"/>
</dbReference>
<evidence type="ECO:0000259" key="2">
    <source>
        <dbReference type="Pfam" id="PF05970"/>
    </source>
</evidence>
<comment type="similarity">
    <text evidence="1">Belongs to the helicase family.</text>
</comment>
<reference evidence="3" key="1">
    <citation type="submission" date="2022-12" db="EMBL/GenBank/DDBJ databases">
        <authorList>
            <person name="Petersen C."/>
        </authorList>
    </citation>
    <scope>NUCLEOTIDE SEQUENCE</scope>
    <source>
        <strain evidence="3">IBT 35675</strain>
    </source>
</reference>
<evidence type="ECO:0000256" key="1">
    <source>
        <dbReference type="RuleBase" id="RU363044"/>
    </source>
</evidence>
<name>A0A9W9RX08_PENBR</name>
<dbReference type="Gene3D" id="3.40.50.300">
    <property type="entry name" value="P-loop containing nucleotide triphosphate hydrolases"/>
    <property type="match status" value="1"/>
</dbReference>
<dbReference type="EC" id="5.6.2.3" evidence="1"/>
<comment type="cofactor">
    <cofactor evidence="1">
        <name>Mg(2+)</name>
        <dbReference type="ChEBI" id="CHEBI:18420"/>
    </cofactor>
</comment>
<dbReference type="GO" id="GO:0006281">
    <property type="term" value="P:DNA repair"/>
    <property type="evidence" value="ECO:0007669"/>
    <property type="project" value="UniProtKB-KW"/>
</dbReference>